<dbReference type="EMBL" id="WIXP02000008">
    <property type="protein sequence ID" value="KAF6207328.1"/>
    <property type="molecule type" value="Genomic_DNA"/>
</dbReference>
<keyword evidence="3" id="KW-1185">Reference proteome</keyword>
<feature type="compositionally biased region" description="Polar residues" evidence="1">
    <location>
        <begin position="52"/>
        <end position="69"/>
    </location>
</feature>
<feature type="region of interest" description="Disordered" evidence="1">
    <location>
        <begin position="47"/>
        <end position="69"/>
    </location>
</feature>
<proteinExistence type="predicted"/>
<evidence type="ECO:0000313" key="2">
    <source>
        <dbReference type="EMBL" id="KAF6207328.1"/>
    </source>
</evidence>
<name>A0A8S9XGB8_APOLU</name>
<dbReference type="InterPro" id="IPR036322">
    <property type="entry name" value="WD40_repeat_dom_sf"/>
</dbReference>
<sequence>MVDKKLYNCILSQVFSPCGSLLVCGSIYGDIGVFDLNGAVDIENSEKGPQHVFSSPNSEQICSLASTQR</sequence>
<dbReference type="AlphaFoldDB" id="A0A8S9XGB8"/>
<evidence type="ECO:0000313" key="3">
    <source>
        <dbReference type="Proteomes" id="UP000466442"/>
    </source>
</evidence>
<protein>
    <submittedName>
        <fullName evidence="2">Uncharacterized protein</fullName>
    </submittedName>
</protein>
<reference evidence="2" key="1">
    <citation type="journal article" date="2021" name="Mol. Ecol. Resour.">
        <title>Apolygus lucorum genome provides insights into omnivorousness and mesophyll feeding.</title>
        <authorList>
            <person name="Liu Y."/>
            <person name="Liu H."/>
            <person name="Wang H."/>
            <person name="Huang T."/>
            <person name="Liu B."/>
            <person name="Yang B."/>
            <person name="Yin L."/>
            <person name="Li B."/>
            <person name="Zhang Y."/>
            <person name="Zhang S."/>
            <person name="Jiang F."/>
            <person name="Zhang X."/>
            <person name="Ren Y."/>
            <person name="Wang B."/>
            <person name="Wang S."/>
            <person name="Lu Y."/>
            <person name="Wu K."/>
            <person name="Fan W."/>
            <person name="Wang G."/>
        </authorList>
    </citation>
    <scope>NUCLEOTIDE SEQUENCE</scope>
    <source>
        <strain evidence="2">12Hb</strain>
    </source>
</reference>
<accession>A0A8S9XGB8</accession>
<organism evidence="2 3">
    <name type="scientific">Apolygus lucorum</name>
    <name type="common">Small green plant bug</name>
    <name type="synonym">Lygocoris lucorum</name>
    <dbReference type="NCBI Taxonomy" id="248454"/>
    <lineage>
        <taxon>Eukaryota</taxon>
        <taxon>Metazoa</taxon>
        <taxon>Ecdysozoa</taxon>
        <taxon>Arthropoda</taxon>
        <taxon>Hexapoda</taxon>
        <taxon>Insecta</taxon>
        <taxon>Pterygota</taxon>
        <taxon>Neoptera</taxon>
        <taxon>Paraneoptera</taxon>
        <taxon>Hemiptera</taxon>
        <taxon>Heteroptera</taxon>
        <taxon>Panheteroptera</taxon>
        <taxon>Cimicomorpha</taxon>
        <taxon>Miridae</taxon>
        <taxon>Mirini</taxon>
        <taxon>Apolygus</taxon>
    </lineage>
</organism>
<dbReference type="SUPFAM" id="SSF50978">
    <property type="entry name" value="WD40 repeat-like"/>
    <property type="match status" value="1"/>
</dbReference>
<dbReference type="Proteomes" id="UP000466442">
    <property type="component" value="Unassembled WGS sequence"/>
</dbReference>
<comment type="caution">
    <text evidence="2">The sequence shown here is derived from an EMBL/GenBank/DDBJ whole genome shotgun (WGS) entry which is preliminary data.</text>
</comment>
<evidence type="ECO:0000256" key="1">
    <source>
        <dbReference type="SAM" id="MobiDB-lite"/>
    </source>
</evidence>
<gene>
    <name evidence="2" type="ORF">GE061_018569</name>
</gene>